<reference evidence="1 2" key="1">
    <citation type="submission" date="2016-11" db="EMBL/GenBank/DDBJ databases">
        <authorList>
            <person name="Jaros S."/>
            <person name="Januszkiewicz K."/>
            <person name="Wedrychowicz H."/>
        </authorList>
    </citation>
    <scope>NUCLEOTIDE SEQUENCE [LARGE SCALE GENOMIC DNA]</scope>
    <source>
        <strain evidence="1 2">DSM 6191</strain>
    </source>
</reference>
<accession>A0A1M5T2J8</accession>
<organism evidence="1 2">
    <name type="scientific">Clostridium intestinale DSM 6191</name>
    <dbReference type="NCBI Taxonomy" id="1121320"/>
    <lineage>
        <taxon>Bacteria</taxon>
        <taxon>Bacillati</taxon>
        <taxon>Bacillota</taxon>
        <taxon>Clostridia</taxon>
        <taxon>Eubacteriales</taxon>
        <taxon>Clostridiaceae</taxon>
        <taxon>Clostridium</taxon>
    </lineage>
</organism>
<evidence type="ECO:0000313" key="1">
    <source>
        <dbReference type="EMBL" id="SHH44961.1"/>
    </source>
</evidence>
<sequence length="181" mass="21081">MDNKEYLKWIMPSIKNRTVSTDNLNGKFNFRIEKAKEQHMLPVVDREYIIKYVKDFLFSIGMEISFDPVIKPQKREKRRIDYSKINKENKEDIVWIKFTNDNHISVIGTGCDISFTEYAKSNTTAGLINQSLGLEWDDSEVLIFQLNNIKDGLNRSDIESGIGNYLISQGVPILDFYSHNY</sequence>
<dbReference type="EMBL" id="FQXU01000003">
    <property type="protein sequence ID" value="SHH44961.1"/>
    <property type="molecule type" value="Genomic_DNA"/>
</dbReference>
<protein>
    <submittedName>
        <fullName evidence="1">Uncharacterized protein</fullName>
    </submittedName>
</protein>
<proteinExistence type="predicted"/>
<evidence type="ECO:0000313" key="2">
    <source>
        <dbReference type="Proteomes" id="UP000184241"/>
    </source>
</evidence>
<gene>
    <name evidence="1" type="ORF">SAMN02745941_00088</name>
</gene>
<dbReference type="RefSeq" id="WP_073015772.1">
    <property type="nucleotide sequence ID" value="NZ_FQXU01000003.1"/>
</dbReference>
<name>A0A1M5T2J8_9CLOT</name>
<dbReference type="Proteomes" id="UP000184241">
    <property type="component" value="Unassembled WGS sequence"/>
</dbReference>
<dbReference type="AlphaFoldDB" id="A0A1M5T2J8"/>